<dbReference type="Proteomes" id="UP000531561">
    <property type="component" value="Unassembled WGS sequence"/>
</dbReference>
<sequence>MPERRNPTSANAPIRPSVRRNLFPSHLRTSHTASSTTPSHSYSHTTPTNPAPRILSHLSPVVQPLPQLVHLPKLFVWTTHLHFLPIPHTPTIAMPISILSLIMDMKEMEVGTIVPCRSMARRI</sequence>
<keyword evidence="3" id="KW-1185">Reference proteome</keyword>
<protein>
    <submittedName>
        <fullName evidence="2">Putative upf0220 domain protein</fullName>
    </submittedName>
</protein>
<feature type="region of interest" description="Disordered" evidence="1">
    <location>
        <begin position="1"/>
        <end position="55"/>
    </location>
</feature>
<name>A0A8H6AP87_9HELO</name>
<dbReference type="GeneID" id="59261862"/>
<evidence type="ECO:0000313" key="3">
    <source>
        <dbReference type="Proteomes" id="UP000531561"/>
    </source>
</evidence>
<dbReference type="AlphaFoldDB" id="A0A8H6AP87"/>
<comment type="caution">
    <text evidence="2">The sequence shown here is derived from an EMBL/GenBank/DDBJ whole genome shotgun (WGS) entry which is preliminary data.</text>
</comment>
<feature type="compositionally biased region" description="Low complexity" evidence="1">
    <location>
        <begin position="30"/>
        <end position="48"/>
    </location>
</feature>
<dbReference type="EMBL" id="JABFCT010000012">
    <property type="protein sequence ID" value="KAF5871286.1"/>
    <property type="molecule type" value="Genomic_DNA"/>
</dbReference>
<gene>
    <name evidence="2" type="ORF">Bfra_007802</name>
</gene>
<evidence type="ECO:0000256" key="1">
    <source>
        <dbReference type="SAM" id="MobiDB-lite"/>
    </source>
</evidence>
<proteinExistence type="predicted"/>
<organism evidence="2 3">
    <name type="scientific">Botrytis fragariae</name>
    <dbReference type="NCBI Taxonomy" id="1964551"/>
    <lineage>
        <taxon>Eukaryota</taxon>
        <taxon>Fungi</taxon>
        <taxon>Dikarya</taxon>
        <taxon>Ascomycota</taxon>
        <taxon>Pezizomycotina</taxon>
        <taxon>Leotiomycetes</taxon>
        <taxon>Helotiales</taxon>
        <taxon>Sclerotiniaceae</taxon>
        <taxon>Botrytis</taxon>
    </lineage>
</organism>
<reference evidence="2 3" key="1">
    <citation type="journal article" date="2020" name="Phytopathology">
        <title>A high-quality genome resource of Botrytis fragariae, a new and rapidly spreading fungal pathogen causing strawberry gray mold in the U.S.A.</title>
        <authorList>
            <person name="Wu Y."/>
            <person name="Saski C.A."/>
            <person name="Schnabel G."/>
            <person name="Xiao S."/>
            <person name="Hu M."/>
        </authorList>
    </citation>
    <scope>NUCLEOTIDE SEQUENCE [LARGE SCALE GENOMIC DNA]</scope>
    <source>
        <strain evidence="2 3">BVB16</strain>
    </source>
</reference>
<evidence type="ECO:0000313" key="2">
    <source>
        <dbReference type="EMBL" id="KAF5871286.1"/>
    </source>
</evidence>
<dbReference type="RefSeq" id="XP_037190233.1">
    <property type="nucleotide sequence ID" value="XM_037338170.1"/>
</dbReference>
<accession>A0A8H6AP87</accession>